<evidence type="ECO:0000313" key="3">
    <source>
        <dbReference type="Proteomes" id="UP000284824"/>
    </source>
</evidence>
<dbReference type="InterPro" id="IPR002491">
    <property type="entry name" value="ABC_transptr_periplasmic_BD"/>
</dbReference>
<sequence>MAQFDSAAALWDFGVRPIAVYGPHRLKDGSRDRAVGEVDITKVESIGNAFGEFNVEKYASLQPDVLVAGMYEKNKLW</sequence>
<reference evidence="2 3" key="1">
    <citation type="submission" date="2019-01" db="EMBL/GenBank/DDBJ databases">
        <title>Sequencing the genomes of 1000 actinobacteria strains.</title>
        <authorList>
            <person name="Klenk H.-P."/>
        </authorList>
    </citation>
    <scope>NUCLEOTIDE SEQUENCE [LARGE SCALE GENOMIC DNA]</scope>
    <source>
        <strain evidence="2 3">DSM 43925</strain>
    </source>
</reference>
<dbReference type="Proteomes" id="UP000284824">
    <property type="component" value="Unassembled WGS sequence"/>
</dbReference>
<comment type="caution">
    <text evidence="2">The sequence shown here is derived from an EMBL/GenBank/DDBJ whole genome shotgun (WGS) entry which is preliminary data.</text>
</comment>
<feature type="domain" description="Fe/B12 periplasmic-binding" evidence="1">
    <location>
        <begin position="1"/>
        <end position="77"/>
    </location>
</feature>
<dbReference type="SUPFAM" id="SSF53807">
    <property type="entry name" value="Helical backbone' metal receptor"/>
    <property type="match status" value="1"/>
</dbReference>
<name>A0A438M7N9_9ACTN</name>
<dbReference type="RefSeq" id="WP_241564168.1">
    <property type="nucleotide sequence ID" value="NZ_SAUN01000001.1"/>
</dbReference>
<evidence type="ECO:0000259" key="1">
    <source>
        <dbReference type="PROSITE" id="PS50983"/>
    </source>
</evidence>
<dbReference type="AlphaFoldDB" id="A0A438M7N9"/>
<organism evidence="2 3">
    <name type="scientific">Nonomuraea polychroma</name>
    <dbReference type="NCBI Taxonomy" id="46176"/>
    <lineage>
        <taxon>Bacteria</taxon>
        <taxon>Bacillati</taxon>
        <taxon>Actinomycetota</taxon>
        <taxon>Actinomycetes</taxon>
        <taxon>Streptosporangiales</taxon>
        <taxon>Streptosporangiaceae</taxon>
        <taxon>Nonomuraea</taxon>
    </lineage>
</organism>
<proteinExistence type="predicted"/>
<dbReference type="PROSITE" id="PS50983">
    <property type="entry name" value="FE_B12_PBP"/>
    <property type="match status" value="1"/>
</dbReference>
<protein>
    <recommendedName>
        <fullName evidence="1">Fe/B12 periplasmic-binding domain-containing protein</fullName>
    </recommendedName>
</protein>
<gene>
    <name evidence="2" type="ORF">EDD27_4306</name>
</gene>
<dbReference type="Gene3D" id="3.40.50.1980">
    <property type="entry name" value="Nitrogenase molybdenum iron protein domain"/>
    <property type="match status" value="1"/>
</dbReference>
<dbReference type="EMBL" id="SAUN01000001">
    <property type="protein sequence ID" value="RVX41739.1"/>
    <property type="molecule type" value="Genomic_DNA"/>
</dbReference>
<accession>A0A438M7N9</accession>
<keyword evidence="3" id="KW-1185">Reference proteome</keyword>
<evidence type="ECO:0000313" key="2">
    <source>
        <dbReference type="EMBL" id="RVX41739.1"/>
    </source>
</evidence>